<dbReference type="InterPro" id="IPR001138">
    <property type="entry name" value="Zn2Cys6_DnaBD"/>
</dbReference>
<dbReference type="PROSITE" id="PS00463">
    <property type="entry name" value="ZN2_CY6_FUNGAL_1"/>
    <property type="match status" value="1"/>
</dbReference>
<comment type="caution">
    <text evidence="10">The sequence shown here is derived from an EMBL/GenBank/DDBJ whole genome shotgun (WGS) entry which is preliminary data.</text>
</comment>
<keyword evidence="5" id="KW-0238">DNA-binding</keyword>
<accession>A0A0P7ALP1</accession>
<keyword evidence="6" id="KW-0804">Transcription</keyword>
<proteinExistence type="predicted"/>
<evidence type="ECO:0000259" key="9">
    <source>
        <dbReference type="PROSITE" id="PS50048"/>
    </source>
</evidence>
<reference evidence="10 11" key="1">
    <citation type="submission" date="2015-09" db="EMBL/GenBank/DDBJ databases">
        <title>Draft genome of a European isolate of the apple canker pathogen Neonectria ditissima.</title>
        <authorList>
            <person name="Gomez-Cortecero A."/>
            <person name="Harrison R.J."/>
            <person name="Armitage A.D."/>
        </authorList>
    </citation>
    <scope>NUCLEOTIDE SEQUENCE [LARGE SCALE GENOMIC DNA]</scope>
    <source>
        <strain evidence="10 11">R09/05</strain>
    </source>
</reference>
<name>A0A0P7ALP1_9HYPO</name>
<evidence type="ECO:0000256" key="2">
    <source>
        <dbReference type="ARBA" id="ARBA00022723"/>
    </source>
</evidence>
<evidence type="ECO:0000256" key="7">
    <source>
        <dbReference type="ARBA" id="ARBA00023242"/>
    </source>
</evidence>
<evidence type="ECO:0000256" key="4">
    <source>
        <dbReference type="ARBA" id="ARBA00023015"/>
    </source>
</evidence>
<dbReference type="GO" id="GO:0000981">
    <property type="term" value="F:DNA-binding transcription factor activity, RNA polymerase II-specific"/>
    <property type="evidence" value="ECO:0007669"/>
    <property type="project" value="InterPro"/>
</dbReference>
<dbReference type="Pfam" id="PF04082">
    <property type="entry name" value="Fungal_trans"/>
    <property type="match status" value="1"/>
</dbReference>
<protein>
    <recommendedName>
        <fullName evidence="9">Zn(2)-C6 fungal-type domain-containing protein</fullName>
    </recommendedName>
</protein>
<dbReference type="SMART" id="SM00906">
    <property type="entry name" value="Fungal_trans"/>
    <property type="match status" value="1"/>
</dbReference>
<dbReference type="GO" id="GO:0005634">
    <property type="term" value="C:nucleus"/>
    <property type="evidence" value="ECO:0007669"/>
    <property type="project" value="UniProtKB-SubCell"/>
</dbReference>
<dbReference type="SMART" id="SM00066">
    <property type="entry name" value="GAL4"/>
    <property type="match status" value="1"/>
</dbReference>
<dbReference type="Gene3D" id="4.10.240.10">
    <property type="entry name" value="Zn(2)-C6 fungal-type DNA-binding domain"/>
    <property type="match status" value="1"/>
</dbReference>
<dbReference type="AlphaFoldDB" id="A0A0P7ALP1"/>
<keyword evidence="2" id="KW-0479">Metal-binding</keyword>
<evidence type="ECO:0000256" key="6">
    <source>
        <dbReference type="ARBA" id="ARBA00023163"/>
    </source>
</evidence>
<organism evidence="10 11">
    <name type="scientific">Neonectria ditissima</name>
    <dbReference type="NCBI Taxonomy" id="78410"/>
    <lineage>
        <taxon>Eukaryota</taxon>
        <taxon>Fungi</taxon>
        <taxon>Dikarya</taxon>
        <taxon>Ascomycota</taxon>
        <taxon>Pezizomycotina</taxon>
        <taxon>Sordariomycetes</taxon>
        <taxon>Hypocreomycetidae</taxon>
        <taxon>Hypocreales</taxon>
        <taxon>Nectriaceae</taxon>
        <taxon>Neonectria</taxon>
    </lineage>
</organism>
<comment type="subcellular location">
    <subcellularLocation>
        <location evidence="1">Nucleus</location>
    </subcellularLocation>
</comment>
<keyword evidence="7" id="KW-0539">Nucleus</keyword>
<dbReference type="CDD" id="cd00067">
    <property type="entry name" value="GAL4"/>
    <property type="match status" value="1"/>
</dbReference>
<dbReference type="OrthoDB" id="2154091at2759"/>
<dbReference type="Proteomes" id="UP000050424">
    <property type="component" value="Unassembled WGS sequence"/>
</dbReference>
<dbReference type="Pfam" id="PF00172">
    <property type="entry name" value="Zn_clus"/>
    <property type="match status" value="1"/>
</dbReference>
<dbReference type="PANTHER" id="PTHR31313">
    <property type="entry name" value="TY1 ENHANCER ACTIVATOR"/>
    <property type="match status" value="1"/>
</dbReference>
<dbReference type="InterPro" id="IPR051615">
    <property type="entry name" value="Transcr_Regulatory_Elem"/>
</dbReference>
<feature type="compositionally biased region" description="Basic and acidic residues" evidence="8">
    <location>
        <begin position="86"/>
        <end position="96"/>
    </location>
</feature>
<dbReference type="EMBL" id="LKCW01000127">
    <property type="protein sequence ID" value="KPM38693.1"/>
    <property type="molecule type" value="Genomic_DNA"/>
</dbReference>
<dbReference type="InterPro" id="IPR036864">
    <property type="entry name" value="Zn2-C6_fun-type_DNA-bd_sf"/>
</dbReference>
<dbReference type="GO" id="GO:0006351">
    <property type="term" value="P:DNA-templated transcription"/>
    <property type="evidence" value="ECO:0007669"/>
    <property type="project" value="InterPro"/>
</dbReference>
<dbReference type="GO" id="GO:0008270">
    <property type="term" value="F:zinc ion binding"/>
    <property type="evidence" value="ECO:0007669"/>
    <property type="project" value="InterPro"/>
</dbReference>
<dbReference type="SUPFAM" id="SSF57701">
    <property type="entry name" value="Zn2/Cys6 DNA-binding domain"/>
    <property type="match status" value="1"/>
</dbReference>
<evidence type="ECO:0000256" key="8">
    <source>
        <dbReference type="SAM" id="MobiDB-lite"/>
    </source>
</evidence>
<evidence type="ECO:0000256" key="1">
    <source>
        <dbReference type="ARBA" id="ARBA00004123"/>
    </source>
</evidence>
<sequence length="655" mass="73821">MSSIRPQPAGRQRVSIACCACRQKRSRCDGRQPTCNPCAAKGLDCQYEHTENKRKPPSKRYVESLQARIRVLEEQLSSRGNPVQHKWIDGHDSHLTDDEDDIPDDAAPEDSRNDSWNEEFIHDITDTYGRLSLDEDGQLRFFGSQSNYHLIHDHVSTQDPQSPRIHMPVKMPRDGETINVPLELQEHLLELYFRWQNPWVYVVEKDVFMRDFHSGDRSGYCSPLLLLSIFSLGARYSDRQVLRSEPDNPATAGNAFAKQAKHLLIHEIDAGTITTVQAVALLSIRWMAENKEPAGWLYAGMATRMAFNLGLNHDCEKLVESGVITHEEADVRNVVWWGCYALDKLFCLGLGRPGNAYDRDITCARPALRPSAEFDPWTATTAVEDTYAFGPHARIASTAQYTCDHLALATQALDPMPLIARRRAKAKNHSTVLDEADVHLKACRESASEITKLLQTYKRHYSLRFITVGAVCHAFAAATIHLMDARSSNPIIRHQGMNKLRICASSLHEMGTAWLWSYRALRAIRLLANAWLFPEEGLQVLPDDVFPQEQRRQPRGSFSGLRLGSSAVSLVQESLSQARVGVDDTTGMPNSHAELLSNLHADDVGWIFDNGTSLPGDFFEGFQSLDSEYWQDINELNTWLARVEQNTVINVDGTF</sequence>
<evidence type="ECO:0000313" key="11">
    <source>
        <dbReference type="Proteomes" id="UP000050424"/>
    </source>
</evidence>
<dbReference type="CDD" id="cd12148">
    <property type="entry name" value="fungal_TF_MHR"/>
    <property type="match status" value="1"/>
</dbReference>
<dbReference type="STRING" id="78410.A0A0P7ALP1"/>
<evidence type="ECO:0000313" key="10">
    <source>
        <dbReference type="EMBL" id="KPM38693.1"/>
    </source>
</evidence>
<keyword evidence="3" id="KW-0862">Zinc</keyword>
<dbReference type="PROSITE" id="PS50048">
    <property type="entry name" value="ZN2_CY6_FUNGAL_2"/>
    <property type="match status" value="1"/>
</dbReference>
<feature type="domain" description="Zn(2)-C6 fungal-type" evidence="9">
    <location>
        <begin position="17"/>
        <end position="47"/>
    </location>
</feature>
<dbReference type="PANTHER" id="PTHR31313:SF83">
    <property type="entry name" value="ZN(II)2CYS6 TRANSCRIPTION FACTOR (EUROFUNG)"/>
    <property type="match status" value="1"/>
</dbReference>
<keyword evidence="4" id="KW-0805">Transcription regulation</keyword>
<dbReference type="GO" id="GO:0003677">
    <property type="term" value="F:DNA binding"/>
    <property type="evidence" value="ECO:0007669"/>
    <property type="project" value="UniProtKB-KW"/>
</dbReference>
<feature type="compositionally biased region" description="Acidic residues" evidence="8">
    <location>
        <begin position="97"/>
        <end position="108"/>
    </location>
</feature>
<keyword evidence="11" id="KW-1185">Reference proteome</keyword>
<gene>
    <name evidence="10" type="ORF">AK830_g7863</name>
</gene>
<feature type="region of interest" description="Disordered" evidence="8">
    <location>
        <begin position="76"/>
        <end position="114"/>
    </location>
</feature>
<dbReference type="InterPro" id="IPR007219">
    <property type="entry name" value="XnlR_reg_dom"/>
</dbReference>
<evidence type="ECO:0000256" key="3">
    <source>
        <dbReference type="ARBA" id="ARBA00022833"/>
    </source>
</evidence>
<evidence type="ECO:0000256" key="5">
    <source>
        <dbReference type="ARBA" id="ARBA00023125"/>
    </source>
</evidence>